<sequence>MQSPKLNSTHLPSPPPIPQTLALLSTPLSSNLQTPTQPASQPRNQSIIPIRKLQSRVELPATRSTCTGSGHCVVTLPSPHNDPPPDTNSTPMPPAREREREREPVSVFIYPVPWFPWLVRRRWRIWWSCG</sequence>
<accession>A0A8T0IAJ4</accession>
<dbReference type="EMBL" id="CM026424">
    <property type="protein sequence ID" value="KAG0580442.1"/>
    <property type="molecule type" value="Genomic_DNA"/>
</dbReference>
<evidence type="ECO:0000313" key="2">
    <source>
        <dbReference type="EMBL" id="KAG0580442.1"/>
    </source>
</evidence>
<feature type="region of interest" description="Disordered" evidence="1">
    <location>
        <begin position="1"/>
        <end position="102"/>
    </location>
</feature>
<feature type="compositionally biased region" description="Pro residues" evidence="1">
    <location>
        <begin position="80"/>
        <end position="94"/>
    </location>
</feature>
<protein>
    <submittedName>
        <fullName evidence="2">Uncharacterized protein</fullName>
    </submittedName>
</protein>
<dbReference type="Proteomes" id="UP000822688">
    <property type="component" value="Chromosome 4"/>
</dbReference>
<organism evidence="2 3">
    <name type="scientific">Ceratodon purpureus</name>
    <name type="common">Fire moss</name>
    <name type="synonym">Dicranum purpureum</name>
    <dbReference type="NCBI Taxonomy" id="3225"/>
    <lineage>
        <taxon>Eukaryota</taxon>
        <taxon>Viridiplantae</taxon>
        <taxon>Streptophyta</taxon>
        <taxon>Embryophyta</taxon>
        <taxon>Bryophyta</taxon>
        <taxon>Bryophytina</taxon>
        <taxon>Bryopsida</taxon>
        <taxon>Dicranidae</taxon>
        <taxon>Pseudoditrichales</taxon>
        <taxon>Ditrichaceae</taxon>
        <taxon>Ceratodon</taxon>
    </lineage>
</organism>
<feature type="compositionally biased region" description="Polar residues" evidence="1">
    <location>
        <begin position="1"/>
        <end position="11"/>
    </location>
</feature>
<dbReference type="AlphaFoldDB" id="A0A8T0IAJ4"/>
<name>A0A8T0IAJ4_CERPU</name>
<evidence type="ECO:0000313" key="3">
    <source>
        <dbReference type="Proteomes" id="UP000822688"/>
    </source>
</evidence>
<feature type="compositionally biased region" description="Polar residues" evidence="1">
    <location>
        <begin position="22"/>
        <end position="47"/>
    </location>
</feature>
<keyword evidence="3" id="KW-1185">Reference proteome</keyword>
<comment type="caution">
    <text evidence="2">The sequence shown here is derived from an EMBL/GenBank/DDBJ whole genome shotgun (WGS) entry which is preliminary data.</text>
</comment>
<evidence type="ECO:0000256" key="1">
    <source>
        <dbReference type="SAM" id="MobiDB-lite"/>
    </source>
</evidence>
<proteinExistence type="predicted"/>
<reference evidence="2" key="1">
    <citation type="submission" date="2020-06" db="EMBL/GenBank/DDBJ databases">
        <title>WGS assembly of Ceratodon purpureus strain R40.</title>
        <authorList>
            <person name="Carey S.B."/>
            <person name="Jenkins J."/>
            <person name="Shu S."/>
            <person name="Lovell J.T."/>
            <person name="Sreedasyam A."/>
            <person name="Maumus F."/>
            <person name="Tiley G.P."/>
            <person name="Fernandez-Pozo N."/>
            <person name="Barry K."/>
            <person name="Chen C."/>
            <person name="Wang M."/>
            <person name="Lipzen A."/>
            <person name="Daum C."/>
            <person name="Saski C.A."/>
            <person name="Payton A.C."/>
            <person name="Mcbreen J.C."/>
            <person name="Conrad R.E."/>
            <person name="Kollar L.M."/>
            <person name="Olsson S."/>
            <person name="Huttunen S."/>
            <person name="Landis J.B."/>
            <person name="Wickett N.J."/>
            <person name="Johnson M.G."/>
            <person name="Rensing S.A."/>
            <person name="Grimwood J."/>
            <person name="Schmutz J."/>
            <person name="Mcdaniel S.F."/>
        </authorList>
    </citation>
    <scope>NUCLEOTIDE SEQUENCE</scope>
    <source>
        <strain evidence="2">R40</strain>
    </source>
</reference>
<gene>
    <name evidence="2" type="ORF">KC19_4G173600</name>
</gene>